<accession>A0AA86THR7</accession>
<evidence type="ECO:0000259" key="7">
    <source>
        <dbReference type="PROSITE" id="PS50237"/>
    </source>
</evidence>
<feature type="active site" description="Glycyl thioester intermediate" evidence="6">
    <location>
        <position position="1368"/>
    </location>
</feature>
<dbReference type="GO" id="GO:0061630">
    <property type="term" value="F:ubiquitin protein ligase activity"/>
    <property type="evidence" value="ECO:0007669"/>
    <property type="project" value="UniProtKB-EC"/>
</dbReference>
<dbReference type="Gramene" id="rna-AYBTSS11_LOCUS21725">
    <property type="protein sequence ID" value="CAJ1968461.1"/>
    <property type="gene ID" value="gene-AYBTSS11_LOCUS21725"/>
</dbReference>
<dbReference type="GO" id="GO:0000209">
    <property type="term" value="P:protein polyubiquitination"/>
    <property type="evidence" value="ECO:0007669"/>
    <property type="project" value="TreeGrafter"/>
</dbReference>
<evidence type="ECO:0000313" key="8">
    <source>
        <dbReference type="EMBL" id="CAJ1968461.1"/>
    </source>
</evidence>
<dbReference type="SMART" id="SM00119">
    <property type="entry name" value="HECTc"/>
    <property type="match status" value="1"/>
</dbReference>
<evidence type="ECO:0000256" key="4">
    <source>
        <dbReference type="ARBA" id="ARBA00022679"/>
    </source>
</evidence>
<dbReference type="SUPFAM" id="SSF56204">
    <property type="entry name" value="Hect, E3 ligase catalytic domain"/>
    <property type="match status" value="1"/>
</dbReference>
<dbReference type="InterPro" id="IPR011989">
    <property type="entry name" value="ARM-like"/>
</dbReference>
<dbReference type="PROSITE" id="PS50237">
    <property type="entry name" value="HECT"/>
    <property type="match status" value="1"/>
</dbReference>
<protein>
    <recommendedName>
        <fullName evidence="3">HECT-type E3 ubiquitin transferase</fullName>
        <ecNumber evidence="3">2.3.2.26</ecNumber>
    </recommendedName>
</protein>
<dbReference type="Pfam" id="PF00632">
    <property type="entry name" value="HECT"/>
    <property type="match status" value="1"/>
</dbReference>
<comment type="catalytic activity">
    <reaction evidence="1">
        <text>S-ubiquitinyl-[E2 ubiquitin-conjugating enzyme]-L-cysteine + [acceptor protein]-L-lysine = [E2 ubiquitin-conjugating enzyme]-L-cysteine + N(6)-ubiquitinyl-[acceptor protein]-L-lysine.</text>
        <dbReference type="EC" id="2.3.2.26"/>
    </reaction>
</comment>
<evidence type="ECO:0000256" key="5">
    <source>
        <dbReference type="ARBA" id="ARBA00022786"/>
    </source>
</evidence>
<keyword evidence="4" id="KW-0808">Transferase</keyword>
<comment type="similarity">
    <text evidence="2">Belongs to the UPL family. K-HECT subfamily.</text>
</comment>
<dbReference type="FunFam" id="3.30.2410.10:FF:000007">
    <property type="entry name" value="Putative E3 ubiquitin-protein ligase HECTD1"/>
    <property type="match status" value="1"/>
</dbReference>
<reference evidence="8" key="1">
    <citation type="submission" date="2023-10" db="EMBL/GenBank/DDBJ databases">
        <authorList>
            <person name="Domelevo Entfellner J.-B."/>
        </authorList>
    </citation>
    <scope>NUCLEOTIDE SEQUENCE</scope>
</reference>
<dbReference type="Gene3D" id="3.30.2410.10">
    <property type="entry name" value="Hect, E3 ligase catalytic domain"/>
    <property type="match status" value="1"/>
</dbReference>
<keyword evidence="9" id="KW-1185">Reference proteome</keyword>
<dbReference type="InterPro" id="IPR035983">
    <property type="entry name" value="Hect_E3_ubiquitin_ligase"/>
</dbReference>
<dbReference type="InterPro" id="IPR016024">
    <property type="entry name" value="ARM-type_fold"/>
</dbReference>
<dbReference type="InterPro" id="IPR057948">
    <property type="entry name" value="TPR_TRIP12_N"/>
</dbReference>
<evidence type="ECO:0000256" key="3">
    <source>
        <dbReference type="ARBA" id="ARBA00012485"/>
    </source>
</evidence>
<dbReference type="InterPro" id="IPR045322">
    <property type="entry name" value="HECTD1/TRIP12-like"/>
</dbReference>
<evidence type="ECO:0000256" key="6">
    <source>
        <dbReference type="PROSITE-ProRule" id="PRU00104"/>
    </source>
</evidence>
<dbReference type="PANTHER" id="PTHR45670:SF10">
    <property type="entry name" value="E3 UBIQUITIN-PROTEIN LIGASE UPL4"/>
    <property type="match status" value="1"/>
</dbReference>
<dbReference type="Gene3D" id="3.90.1750.10">
    <property type="entry name" value="Hect, E3 ligase catalytic domains"/>
    <property type="match status" value="1"/>
</dbReference>
<dbReference type="EMBL" id="OY731404">
    <property type="protein sequence ID" value="CAJ1968461.1"/>
    <property type="molecule type" value="Genomic_DNA"/>
</dbReference>
<dbReference type="EC" id="2.3.2.26" evidence="3"/>
<dbReference type="CDD" id="cd00078">
    <property type="entry name" value="HECTc"/>
    <property type="match status" value="1"/>
</dbReference>
<proteinExistence type="inferred from homology"/>
<evidence type="ECO:0000313" key="9">
    <source>
        <dbReference type="Proteomes" id="UP001189624"/>
    </source>
</evidence>
<organism evidence="8 9">
    <name type="scientific">Sphenostylis stenocarpa</name>
    <dbReference type="NCBI Taxonomy" id="92480"/>
    <lineage>
        <taxon>Eukaryota</taxon>
        <taxon>Viridiplantae</taxon>
        <taxon>Streptophyta</taxon>
        <taxon>Embryophyta</taxon>
        <taxon>Tracheophyta</taxon>
        <taxon>Spermatophyta</taxon>
        <taxon>Magnoliopsida</taxon>
        <taxon>eudicotyledons</taxon>
        <taxon>Gunneridae</taxon>
        <taxon>Pentapetalae</taxon>
        <taxon>rosids</taxon>
        <taxon>fabids</taxon>
        <taxon>Fabales</taxon>
        <taxon>Fabaceae</taxon>
        <taxon>Papilionoideae</taxon>
        <taxon>50 kb inversion clade</taxon>
        <taxon>NPAAA clade</taxon>
        <taxon>indigoferoid/millettioid clade</taxon>
        <taxon>Phaseoleae</taxon>
        <taxon>Sphenostylis</taxon>
    </lineage>
</organism>
<dbReference type="GO" id="GO:0043161">
    <property type="term" value="P:proteasome-mediated ubiquitin-dependent protein catabolic process"/>
    <property type="evidence" value="ECO:0007669"/>
    <property type="project" value="TreeGrafter"/>
</dbReference>
<dbReference type="InterPro" id="IPR000569">
    <property type="entry name" value="HECT_dom"/>
</dbReference>
<dbReference type="Gene3D" id="1.25.10.10">
    <property type="entry name" value="Leucine-rich Repeat Variant"/>
    <property type="match status" value="1"/>
</dbReference>
<feature type="domain" description="HECT" evidence="7">
    <location>
        <begin position="1027"/>
        <end position="1401"/>
    </location>
</feature>
<keyword evidence="5 6" id="KW-0833">Ubl conjugation pathway</keyword>
<gene>
    <name evidence="8" type="ORF">AYBTSS11_LOCUS21725</name>
</gene>
<dbReference type="Proteomes" id="UP001189624">
    <property type="component" value="Chromosome 7"/>
</dbReference>
<evidence type="ECO:0000256" key="2">
    <source>
        <dbReference type="ARBA" id="ARBA00006331"/>
    </source>
</evidence>
<sequence length="1401" mass="159288">MDSGDEDWGLDEMEQEDMEEHDNNLYDKFEDIVHSLSEETEPSSQLALLIEFCEVLTFFTEDSFSNSTELVSPLLVEHAMNQSNPDAMLFSIRAMTYICDLYLPSADLFVEHDIVPTLCQRLFAIEYLDVAEQCIKLLEKISRKHPIVCLKAGVVMAVLKYIDFFSTSIQRVAISTVINICKRLYSESLSPFMDAVPILCNLLRYEDRQLVEDVATCLMKIVDRVYHSSEWLDKLCKHELIQQGLVGLLVKLSSGSLLAFSTLHELNISNILRDILSTFDLSHELSMSQHISGHCDLVKEVLKLLNELLPDRAKDQTDQLLLHKESFLVNHPDILQRFAMDLLPTLIKVFNCGASLYVCQGCLTVMYKIISFSKSRMLVELLKKANISRLNKPFLAGVFTQQDPHMLMLALQIVEIILKKFPNKFLKLFFKEGVFFAIDMLLKPGRSSKLMCPVYTGTQQTLDSQRSSSGETKCLCYEFLTGQTPTSSEARNCKIDNDSVYTLAKRIKRKYSAPEYSPSEKGLTDILPSLKALSKDLFSISTDAFTLCEEKTNSILYQIMDILNGKEQISTFEFIKSGVVKSLVDYLSPSQYMRDKRRIHGICNDNAILEKRFEILANVCFCATQSLSNETFLSILTRHLHNVLISLEAFPVILTGGAKLRSSFAIVPHTRPIPYPNLKIRFVREEGETFQNDIIEDFLTVDPLASIHSIEGYLWPMVNSTHAGSSSTIEMSGTLGHTVMMTDLPELQVYAEEHQMNAQRKIKLEKQDRVRSNEATQKLVFYFEGEPLDHKATLYQEIIRHKIKEIDSFSTLKMWNLVHKITYRRAIESEDIILPECHSSSQDLSDDKVLAYYQNTHFFSSTLSCQLVHDLEKSSPINYILFLFKCLENMNQIVLHLVSRERICAFAKGKVDDLDSLKATVSSIPQNEFVSTKLTEKLEQQLRDSLAVSIGGLPLWCSQIMTSCPFLFSFQTRCKYFKLKAFGQSQVQAHVSHNSSGAVVDRGLGPGGLPRKKFLVHRQRILESAAQMMELHASHKVVLEVEYDEEVGTGPGPTLEFYTLVCHEFQKSGLGMWREDTNMHAEELRISSFYGLFPRPWSSMQDTSGGIQFSEIINKFFLLGQVVAKAFTDGRILDFHFSKAFYKLILGKELSLFDIQLFDPELYKVLQEFQALAMRKNFMESTSGGNSDIVSFRDARIEDLFLDFTLPGYPDIILASGTDYSMVNMGNLEDYVSLVVEATVRSGISRQVEAFESGFNQVLPIDHIRIFNEEELERMFCGESDSWAINDLQDFLKFDHGYSATSPPIVNLLEILREFDQEQQRSFLQFVTGAPRLPPGGLASLNPKLTVVRKHCSNQEDTDLDLPSVMTCVNYLKLPPYSTKEKMKEKLLYAITEGQGAFHLS</sequence>
<dbReference type="Pfam" id="PF25579">
    <property type="entry name" value="TPR_TRIP12_N"/>
    <property type="match status" value="1"/>
</dbReference>
<evidence type="ECO:0000256" key="1">
    <source>
        <dbReference type="ARBA" id="ARBA00000885"/>
    </source>
</evidence>
<dbReference type="SUPFAM" id="SSF48371">
    <property type="entry name" value="ARM repeat"/>
    <property type="match status" value="1"/>
</dbReference>
<name>A0AA86THR7_9FABA</name>
<dbReference type="PANTHER" id="PTHR45670">
    <property type="entry name" value="E3 UBIQUITIN-PROTEIN LIGASE TRIP12"/>
    <property type="match status" value="1"/>
</dbReference>